<keyword evidence="5" id="KW-1185">Reference proteome</keyword>
<feature type="chain" id="PRO_5045382339" evidence="2">
    <location>
        <begin position="21"/>
        <end position="552"/>
    </location>
</feature>
<protein>
    <submittedName>
        <fullName evidence="4">DUF4369 domain-containing protein</fullName>
    </submittedName>
</protein>
<name>A0ABX1WTT4_9BACT</name>
<dbReference type="PANTHER" id="PTHR24104:SF25">
    <property type="entry name" value="PROTEIN LIN-41"/>
    <property type="match status" value="1"/>
</dbReference>
<evidence type="ECO:0000313" key="5">
    <source>
        <dbReference type="Proteomes" id="UP000732105"/>
    </source>
</evidence>
<dbReference type="EMBL" id="RZNH01000006">
    <property type="protein sequence ID" value="NOU59333.1"/>
    <property type="molecule type" value="Genomic_DNA"/>
</dbReference>
<feature type="domain" description="DUF4369" evidence="3">
    <location>
        <begin position="33"/>
        <end position="123"/>
    </location>
</feature>
<feature type="coiled-coil region" evidence="1">
    <location>
        <begin position="151"/>
        <end position="178"/>
    </location>
</feature>
<keyword evidence="1" id="KW-0175">Coiled coil</keyword>
<evidence type="ECO:0000256" key="2">
    <source>
        <dbReference type="SAM" id="SignalP"/>
    </source>
</evidence>
<feature type="signal peptide" evidence="2">
    <location>
        <begin position="1"/>
        <end position="20"/>
    </location>
</feature>
<dbReference type="InterPro" id="IPR025380">
    <property type="entry name" value="DUF4369"/>
</dbReference>
<dbReference type="PROSITE" id="PS51257">
    <property type="entry name" value="PROKAR_LIPOPROTEIN"/>
    <property type="match status" value="1"/>
</dbReference>
<sequence>MKIMKQFVAGLLVLTVVLSACNAKKEEIKKGGFNLNGTVSTFAEGKIVASVYKDGVGNVAIDTLEVKEGKFSMNHDFPMPEELTLEQLDGEWGARFWAENADMTMLGGKDWRDNQVSGGPMQDGANQYRKASAEFFKTHMSPYEYSSLVYQAKTEKEKKEAEEKVKKEKLAHLDFQKNFIKNNPTNPYGADLIWVRLTSKTGGESAAYLKTWADPIDPSIRNHPYVAKMFNMLNMMLETEAGLDKFVANAESVSYKVDQNFKGAVHTNVSYLSIFKDNNLCALTGTNLHDNYNSHGKEVEKTKTFVQIISTDGAELSRFEVQEDGLPSTIAVDDQDQIYICVGKQKKETRKFRGRTSTYMAPAGVKCLVYNKKGDLLKEFMLKGVKQASGSRIYEDKLLVSDVGSQLMQIYKKEDGTPVTKLGDLRPCCSILDFDVDKKGNIIVANLGSFRVDAYDFSGKKLVSFGQRGKGINDFWSCCNPVSVRKLDNNCVITVEKTPTRIKVYSKDGAQPIEGIDELVDGCFHIPVISDSQNNIYLASPNKGLVKCVIKG</sequence>
<organism evidence="4 5">
    <name type="scientific">Marinifilum caeruleilacunae</name>
    <dbReference type="NCBI Taxonomy" id="2499076"/>
    <lineage>
        <taxon>Bacteria</taxon>
        <taxon>Pseudomonadati</taxon>
        <taxon>Bacteroidota</taxon>
        <taxon>Bacteroidia</taxon>
        <taxon>Marinilabiliales</taxon>
        <taxon>Marinifilaceae</taxon>
    </lineage>
</organism>
<comment type="caution">
    <text evidence="4">The sequence shown here is derived from an EMBL/GenBank/DDBJ whole genome shotgun (WGS) entry which is preliminary data.</text>
</comment>
<dbReference type="Proteomes" id="UP000732105">
    <property type="component" value="Unassembled WGS sequence"/>
</dbReference>
<dbReference type="PANTHER" id="PTHR24104">
    <property type="entry name" value="E3 UBIQUITIN-PROTEIN LIGASE NHLRC1-RELATED"/>
    <property type="match status" value="1"/>
</dbReference>
<evidence type="ECO:0000259" key="3">
    <source>
        <dbReference type="Pfam" id="PF14289"/>
    </source>
</evidence>
<accession>A0ABX1WTT4</accession>
<dbReference type="InterPro" id="IPR011042">
    <property type="entry name" value="6-blade_b-propeller_TolB-like"/>
</dbReference>
<evidence type="ECO:0000313" key="4">
    <source>
        <dbReference type="EMBL" id="NOU59333.1"/>
    </source>
</evidence>
<evidence type="ECO:0000256" key="1">
    <source>
        <dbReference type="SAM" id="Coils"/>
    </source>
</evidence>
<proteinExistence type="predicted"/>
<dbReference type="Gene3D" id="2.120.10.30">
    <property type="entry name" value="TolB, C-terminal domain"/>
    <property type="match status" value="2"/>
</dbReference>
<dbReference type="InterPro" id="IPR050952">
    <property type="entry name" value="TRIM-NHL_E3_ligases"/>
</dbReference>
<dbReference type="SUPFAM" id="SSF101898">
    <property type="entry name" value="NHL repeat"/>
    <property type="match status" value="1"/>
</dbReference>
<dbReference type="Pfam" id="PF14289">
    <property type="entry name" value="DUF4369"/>
    <property type="match status" value="1"/>
</dbReference>
<reference evidence="4 5" key="1">
    <citation type="submission" date="2018-12" db="EMBL/GenBank/DDBJ databases">
        <title>Marinifilum JC070 sp. nov., a marine bacterium isolated from Yongle Blue Hole in the South China Sea.</title>
        <authorList>
            <person name="Fu T."/>
        </authorList>
    </citation>
    <scope>NUCLEOTIDE SEQUENCE [LARGE SCALE GENOMIC DNA]</scope>
    <source>
        <strain evidence="4 5">JC070</strain>
    </source>
</reference>
<keyword evidence="2" id="KW-0732">Signal</keyword>
<gene>
    <name evidence="4" type="ORF">ELS83_05840</name>
</gene>